<evidence type="ECO:0000256" key="3">
    <source>
        <dbReference type="ARBA" id="ARBA00022833"/>
    </source>
</evidence>
<dbReference type="PANTHER" id="PTHR31313">
    <property type="entry name" value="TY1 ENHANCER ACTIVATOR"/>
    <property type="match status" value="1"/>
</dbReference>
<evidence type="ECO:0000256" key="8">
    <source>
        <dbReference type="SAM" id="MobiDB-lite"/>
    </source>
</evidence>
<dbReference type="PROSITE" id="PS00463">
    <property type="entry name" value="ZN2_CY6_FUNGAL_1"/>
    <property type="match status" value="1"/>
</dbReference>
<organism evidence="10 11">
    <name type="scientific">Microdochium trichocladiopsis</name>
    <dbReference type="NCBI Taxonomy" id="1682393"/>
    <lineage>
        <taxon>Eukaryota</taxon>
        <taxon>Fungi</taxon>
        <taxon>Dikarya</taxon>
        <taxon>Ascomycota</taxon>
        <taxon>Pezizomycotina</taxon>
        <taxon>Sordariomycetes</taxon>
        <taxon>Xylariomycetidae</taxon>
        <taxon>Xylariales</taxon>
        <taxon>Microdochiaceae</taxon>
        <taxon>Microdochium</taxon>
    </lineage>
</organism>
<dbReference type="InterPro" id="IPR051615">
    <property type="entry name" value="Transcr_Regulatory_Elem"/>
</dbReference>
<feature type="domain" description="Zn(2)-C6 fungal-type" evidence="9">
    <location>
        <begin position="7"/>
        <end position="37"/>
    </location>
</feature>
<feature type="region of interest" description="Disordered" evidence="8">
    <location>
        <begin position="67"/>
        <end position="90"/>
    </location>
</feature>
<keyword evidence="2" id="KW-0479">Metal-binding</keyword>
<dbReference type="Pfam" id="PF04082">
    <property type="entry name" value="Fungal_trans"/>
    <property type="match status" value="1"/>
</dbReference>
<dbReference type="GO" id="GO:0000981">
    <property type="term" value="F:DNA-binding transcription factor activity, RNA polymerase II-specific"/>
    <property type="evidence" value="ECO:0007669"/>
    <property type="project" value="InterPro"/>
</dbReference>
<dbReference type="InterPro" id="IPR001138">
    <property type="entry name" value="Zn2Cys6_DnaBD"/>
</dbReference>
<evidence type="ECO:0000256" key="7">
    <source>
        <dbReference type="ARBA" id="ARBA00023242"/>
    </source>
</evidence>
<dbReference type="GO" id="GO:0003677">
    <property type="term" value="F:DNA binding"/>
    <property type="evidence" value="ECO:0007669"/>
    <property type="project" value="UniProtKB-KW"/>
</dbReference>
<dbReference type="Proteomes" id="UP000756346">
    <property type="component" value="Unassembled WGS sequence"/>
</dbReference>
<comment type="caution">
    <text evidence="10">The sequence shown here is derived from an EMBL/GenBank/DDBJ whole genome shotgun (WGS) entry which is preliminary data.</text>
</comment>
<dbReference type="OrthoDB" id="10249920at2759"/>
<dbReference type="EMBL" id="JAGTJQ010000005">
    <property type="protein sequence ID" value="KAH7030612.1"/>
    <property type="molecule type" value="Genomic_DNA"/>
</dbReference>
<evidence type="ECO:0000259" key="9">
    <source>
        <dbReference type="PROSITE" id="PS50048"/>
    </source>
</evidence>
<proteinExistence type="predicted"/>
<keyword evidence="6" id="KW-0804">Transcription</keyword>
<evidence type="ECO:0000256" key="2">
    <source>
        <dbReference type="ARBA" id="ARBA00022723"/>
    </source>
</evidence>
<dbReference type="Pfam" id="PF00172">
    <property type="entry name" value="Zn_clus"/>
    <property type="match status" value="1"/>
</dbReference>
<evidence type="ECO:0000256" key="4">
    <source>
        <dbReference type="ARBA" id="ARBA00023015"/>
    </source>
</evidence>
<name>A0A9P8Y606_9PEZI</name>
<dbReference type="RefSeq" id="XP_046012292.1">
    <property type="nucleotide sequence ID" value="XM_046153808.1"/>
</dbReference>
<evidence type="ECO:0000256" key="6">
    <source>
        <dbReference type="ARBA" id="ARBA00023163"/>
    </source>
</evidence>
<keyword evidence="7" id="KW-0539">Nucleus</keyword>
<keyword evidence="3" id="KW-0862">Zinc</keyword>
<evidence type="ECO:0000313" key="11">
    <source>
        <dbReference type="Proteomes" id="UP000756346"/>
    </source>
</evidence>
<evidence type="ECO:0000256" key="5">
    <source>
        <dbReference type="ARBA" id="ARBA00023125"/>
    </source>
</evidence>
<evidence type="ECO:0000256" key="1">
    <source>
        <dbReference type="ARBA" id="ARBA00004123"/>
    </source>
</evidence>
<dbReference type="GO" id="GO:0005634">
    <property type="term" value="C:nucleus"/>
    <property type="evidence" value="ECO:0007669"/>
    <property type="project" value="UniProtKB-SubCell"/>
</dbReference>
<evidence type="ECO:0000313" key="10">
    <source>
        <dbReference type="EMBL" id="KAH7030612.1"/>
    </source>
</evidence>
<dbReference type="AlphaFoldDB" id="A0A9P8Y606"/>
<dbReference type="CDD" id="cd00067">
    <property type="entry name" value="GAL4"/>
    <property type="match status" value="1"/>
</dbReference>
<reference evidence="10" key="1">
    <citation type="journal article" date="2021" name="Nat. Commun.">
        <title>Genetic determinants of endophytism in the Arabidopsis root mycobiome.</title>
        <authorList>
            <person name="Mesny F."/>
            <person name="Miyauchi S."/>
            <person name="Thiergart T."/>
            <person name="Pickel B."/>
            <person name="Atanasova L."/>
            <person name="Karlsson M."/>
            <person name="Huettel B."/>
            <person name="Barry K.W."/>
            <person name="Haridas S."/>
            <person name="Chen C."/>
            <person name="Bauer D."/>
            <person name="Andreopoulos W."/>
            <person name="Pangilinan J."/>
            <person name="LaButti K."/>
            <person name="Riley R."/>
            <person name="Lipzen A."/>
            <person name="Clum A."/>
            <person name="Drula E."/>
            <person name="Henrissat B."/>
            <person name="Kohler A."/>
            <person name="Grigoriev I.V."/>
            <person name="Martin F.M."/>
            <person name="Hacquard S."/>
        </authorList>
    </citation>
    <scope>NUCLEOTIDE SEQUENCE</scope>
    <source>
        <strain evidence="10">MPI-CAGE-CH-0230</strain>
    </source>
</reference>
<keyword evidence="5" id="KW-0238">DNA-binding</keyword>
<dbReference type="InterPro" id="IPR036864">
    <property type="entry name" value="Zn2-C6_fun-type_DNA-bd_sf"/>
</dbReference>
<dbReference type="Gene3D" id="4.10.240.10">
    <property type="entry name" value="Zn(2)-C6 fungal-type DNA-binding domain"/>
    <property type="match status" value="1"/>
</dbReference>
<sequence>MGRTALACDACRERKRKCDGHQPVCKACRNYGSPCLYGRESHRKRKKYWDRDYVQSLENQVRILSTQTATNRHEDNESTESVCDPTTSRATDTTGANLCLSPRALTEFTSLTWPKYPGFSDEPIFVGPGCFNNPFGKSLVAFEIPAVEIDSRETVTVSHLSQDAELKEHLKKVFLEKINIYYNFVEEPWLQFSGLFPENDLALQFLYSTIFGIAAHCSTRTSHREAECFINYAESLVSQCCREHPCISVLRGLVILSCYKNAVLDCSQGWIYHYMAIGMSSTLNVDQSHPSPAESTKPLDMAARDTRVRTLWTLLFVDGLGTPTLGANVRMLWDMSEAPSYLSTLAPGSISTSDVAFESHCQLVRIQQNHLDPIYSPSFRNLPWGKREDLFLGAYSALTLFRQNVDPCLLLTRTSRPERSQITLWISYHATCISLHRRYLSPADSQSAARSQSSLYEISAAASEIARLLQKLESLGELHMVPSFVAYHVLRAGLVHALNMTGGGKLRREAARSLRVCVAALETLRDHTWPVLSHHILSFFHTTMASWGVDGSMKTVPAG</sequence>
<dbReference type="GeneID" id="70183354"/>
<keyword evidence="4" id="KW-0805">Transcription regulation</keyword>
<accession>A0A9P8Y606</accession>
<gene>
    <name evidence="10" type="ORF">B0I36DRAFT_322126</name>
</gene>
<dbReference type="InterPro" id="IPR007219">
    <property type="entry name" value="XnlR_reg_dom"/>
</dbReference>
<keyword evidence="11" id="KW-1185">Reference proteome</keyword>
<dbReference type="GO" id="GO:0006351">
    <property type="term" value="P:DNA-templated transcription"/>
    <property type="evidence" value="ECO:0007669"/>
    <property type="project" value="InterPro"/>
</dbReference>
<protein>
    <recommendedName>
        <fullName evidence="9">Zn(2)-C6 fungal-type domain-containing protein</fullName>
    </recommendedName>
</protein>
<dbReference type="PANTHER" id="PTHR31313:SF81">
    <property type="entry name" value="TY1 ENHANCER ACTIVATOR"/>
    <property type="match status" value="1"/>
</dbReference>
<dbReference type="SMART" id="SM00066">
    <property type="entry name" value="GAL4"/>
    <property type="match status" value="1"/>
</dbReference>
<comment type="subcellular location">
    <subcellularLocation>
        <location evidence="1">Nucleus</location>
    </subcellularLocation>
</comment>
<dbReference type="CDD" id="cd12148">
    <property type="entry name" value="fungal_TF_MHR"/>
    <property type="match status" value="1"/>
</dbReference>
<dbReference type="SUPFAM" id="SSF57701">
    <property type="entry name" value="Zn2/Cys6 DNA-binding domain"/>
    <property type="match status" value="1"/>
</dbReference>
<feature type="compositionally biased region" description="Polar residues" evidence="8">
    <location>
        <begin position="79"/>
        <end position="90"/>
    </location>
</feature>
<dbReference type="GO" id="GO:0008270">
    <property type="term" value="F:zinc ion binding"/>
    <property type="evidence" value="ECO:0007669"/>
    <property type="project" value="InterPro"/>
</dbReference>
<dbReference type="PROSITE" id="PS50048">
    <property type="entry name" value="ZN2_CY6_FUNGAL_2"/>
    <property type="match status" value="1"/>
</dbReference>